<evidence type="ECO:0000256" key="13">
    <source>
        <dbReference type="ARBA" id="ARBA00042373"/>
    </source>
</evidence>
<accession>A0A4T0X7U6</accession>
<dbReference type="PANTHER" id="PTHR16631:SF17">
    <property type="entry name" value="GLUCAN ENDO-1,3-BETA-GLUCOSIDASE BTGC"/>
    <property type="match status" value="1"/>
</dbReference>
<evidence type="ECO:0000256" key="3">
    <source>
        <dbReference type="ARBA" id="ARBA00008773"/>
    </source>
</evidence>
<dbReference type="PANTHER" id="PTHR16631">
    <property type="entry name" value="GLUCAN 1,3-BETA-GLUCOSIDASE"/>
    <property type="match status" value="1"/>
</dbReference>
<evidence type="ECO:0000256" key="7">
    <source>
        <dbReference type="ARBA" id="ARBA00023136"/>
    </source>
</evidence>
<feature type="compositionally biased region" description="Polar residues" evidence="15">
    <location>
        <begin position="11"/>
        <end position="21"/>
    </location>
</feature>
<evidence type="ECO:0000256" key="1">
    <source>
        <dbReference type="ARBA" id="ARBA00000382"/>
    </source>
</evidence>
<dbReference type="EMBL" id="SELW01000049">
    <property type="protein sequence ID" value="TID31052.1"/>
    <property type="molecule type" value="Genomic_DNA"/>
</dbReference>
<comment type="catalytic activity">
    <reaction evidence="1">
        <text>Hydrolysis of (1-&gt;3)-beta-D-glucosidic linkages in (1-&gt;3)-beta-D-glucans.</text>
        <dbReference type="EC" id="3.2.1.39"/>
    </reaction>
</comment>
<comment type="function">
    <text evidence="12">Glucanases play a role in cell expansion during growth, in cell-cell fusion during mating, and in spore release during sporulation. This enzyme may be involved in beta-glucan degradation. Active on laminarin and lichenan.</text>
</comment>
<dbReference type="GO" id="GO:0000272">
    <property type="term" value="P:polysaccharide catabolic process"/>
    <property type="evidence" value="ECO:0007669"/>
    <property type="project" value="UniProtKB-KW"/>
</dbReference>
<evidence type="ECO:0000256" key="2">
    <source>
        <dbReference type="ARBA" id="ARBA00004401"/>
    </source>
</evidence>
<keyword evidence="7" id="KW-0472">Membrane</keyword>
<feature type="compositionally biased region" description="Polar residues" evidence="15">
    <location>
        <begin position="270"/>
        <end position="290"/>
    </location>
</feature>
<sequence>MNDSEEAPDSQPDTTNDTAITWNDIEREKNVMTRKEKQLDKLHKDLYPLTKEFKDIPVSKIRHSSFQKNNQFTVLTAEFLNLSSKNELNNLFESGYSKEEIENMLENKYQEKKSFFTTSGIKKHKFRRKNFSSWITMTNSHFASTNTFMSEEELLSQLDKHQKLQLKRINSQPLKRFLKKEIILNTSIPAESGILPSSKNTGVDSFTREDIQPEEKKQFPQIASKIDTTENDEELFEQDARDNDVASDLSSVQELNTEIASPILHVEPNSIENIPSSGDDSTTDLPENDFQLNNIVPTSPPSISLNVQSEPHSNRRSLRNRTIVNRNPYLVDRAQFYGLATKNELLHLEERGLTEDEIVQYLENEFQKGRNKSIGGYKTFLELINDQKTDKTNIHEDTQTFEPPISDMDTDFSLDEDEPVIEADEERSSDNNDSYENEVKLIYEYQIQKDHNSGNFATKSKRSKKPQYSNTLSSLTLTPEVEPQTNSKHRKIKTTVEKMLESVEPRILTGSSEDPYNLDFLTLSDDEMSKDVSSKYHEVGPISDDIISSDHIDSRVDNDSYGRKSDFSTSLAQTFENNQIKKPRLTTNGSVLKRLGNSLIVGGNKKRKLVMEGTKNSDHHFDKGNLPNRRHIEQKNPVKSKDVIGGYYIPITDSSFMFSRKPNEQTVQLERNTKQITNNEIIQSVVSLDIQNAKNTLTIANRASEKESDETKLFQEKIIQKWNSLNEMKIEDKRLNFILRLKRDGFDDFSYNDKLSKSPLIERTLDSADIFYRKKNIKLEFMGSCITFDVPLKSDSLSKIVAFLNLLYGSIVDKKLTKQHLKHLRKALIYIMMVISNIKQDCPNLIDKVGLELNHFLNKIKKLETDKLIMCNITIFHTYYFIVILKSLSPTSELYTSFTNSKKWLESKYFEYFLGIPFEQIFINKKPILLSTLELFIKSRGVDDKLLPSDLHLCRIDVLNLINLFYFMNTRRSYKQSWNIVFPILNFYGESKNCISSQLFQIKGIFIFVHKLCFDWKWNIENELLIKLFRILAENKFENIGSLVTPKPTLYPNSVATVGLMVEDGCLDIYFKILELFSRQYMTESSKSVIERLIPVRTTFEYNDIQLQNRAKVLLIMSSVFDQDLSNAIESILMDMIRNGTAYSIRASLGLLQTLVKFSSRKPYALIKKFLPLLIKKVNTNNINDGIRNILKDLIMCVKVLLDGEDVSYLIRLLDFVTIILQLQTSNNDSILTSAYNHVFDLVMKQFEFLSFVEVSAKDKRRIDKKLHEIISLAKIRLTENSQFLDLIEVYLKFWVFSSSKLNQPVAQLVYSEWYYFSDEKFRNRYEVNFFELVTQYFEFTSVIEEIFVVLFRNIATGSKDTSTLLTNLASKSVISLESSIHNMLNSKTLLANKYSVTRACLASLFKMNNDKLIEKVMREFFSTLKSEYQNFHSRDYVKETCVYIYNVNHSSKKYDFPDWDFLVEELNLGNMMHSITRKLQFIHSIDDISIIFEKAYISNVLNQTLEKFEDQFVKFTLNSSSFNENIVSLCAIISYHVNEIVKLNDTHWIHLEHWVRYFTDYCQALTSKVSIEFILNLLLVLSKLKNLFVTHYKYRYYYYKIICHVYRLLDWITSMFVGFSDFSKWCRSILLFASIDYNVHLEAPNVNSNNNIELEKKLHHLFSSLIPQEKLTLVTDEKKIYDLEMELPLLQEKLIEKWGIKKSWEGSVFNEKVGSVRNLISNFEGSNQQNCSNLEQTKTEQNNIECQNLTVPTNEPQVEESRNNETPDLSVDSSKREYQNIEQLCSIEDKKQFLEANNKMTTANMAECKSCSSGNYESSTTNGILDKEPESFSNEMSPPAEASYVVETSQENSSSVYSNQEKASEENFPENHESSLPEANDKTFGIESLNSKETSDWDSGNFLKQFGIEYKTDRFIDSGTLSDRNVFPNGESINYSNEAQTLSDSVKTKDSTLKSFVDMSWNLGDIDALEKIPKEPKSRQVPSSENNESLGNDVSRKRSVSFSEEKNNIYYLDPNVIEKDPADNNPWKYVCYGILIAVLSFYVITITFKEFVTQQKPTILVTESDVLGFFNGSSNHTRDYILNKLIQEYNISPLETMLPTARSRRISYSPRHDDHKIKSVYNSFENINSEFHDDYDIRQLMENDDLKFMFAGMAYAPENVIEPECGASYREVLLDVARLSSITGKLRTYGTQCQQAEYILEAIKDLNLNMTLALGVWICDDDEVNQKQLKEMKRLLKEYPSYLIDSVFIGNEVLYREDRSVDELLGYINETKNYLKDMNITNVMVGTSEMGSKITPKLFSVCDFVGANIHPFFSGVEAQFGTRWVLDYYYNSLLPQSPHNDTQEVFISEVGWPYRGGEFDKAVAGSWEFQQFLNDWLCTTPAEILNNCYYFEAYDESWKKIWWKENHTWETEWGFFDNHRRLKKHIYIPDCSKYGNPAMTDVNYIGDV</sequence>
<feature type="region of interest" description="Disordered" evidence="15">
    <location>
        <begin position="269"/>
        <end position="290"/>
    </location>
</feature>
<keyword evidence="11" id="KW-0624">Polysaccharide degradation</keyword>
<feature type="region of interest" description="Disordered" evidence="15">
    <location>
        <begin position="1"/>
        <end position="22"/>
    </location>
</feature>
<keyword evidence="8" id="KW-0325">Glycoprotein</keyword>
<gene>
    <name evidence="16" type="ORF">CANINC_000296</name>
</gene>
<feature type="compositionally biased region" description="Polar residues" evidence="15">
    <location>
        <begin position="1847"/>
        <end position="1862"/>
    </location>
</feature>
<feature type="region of interest" description="Disordered" evidence="15">
    <location>
        <begin position="297"/>
        <end position="316"/>
    </location>
</feature>
<dbReference type="Proteomes" id="UP000307173">
    <property type="component" value="Unassembled WGS sequence"/>
</dbReference>
<comment type="caution">
    <text evidence="16">The sequence shown here is derived from an EMBL/GenBank/DDBJ whole genome shotgun (WGS) entry which is preliminary data.</text>
</comment>
<evidence type="ECO:0000256" key="15">
    <source>
        <dbReference type="SAM" id="MobiDB-lite"/>
    </source>
</evidence>
<feature type="compositionally biased region" description="Polar residues" evidence="15">
    <location>
        <begin position="297"/>
        <end position="311"/>
    </location>
</feature>
<dbReference type="InterPro" id="IPR050732">
    <property type="entry name" value="Beta-glucan_modifiers"/>
</dbReference>
<evidence type="ECO:0000256" key="12">
    <source>
        <dbReference type="ARBA" id="ARBA00037649"/>
    </source>
</evidence>
<feature type="compositionally biased region" description="Polar residues" evidence="15">
    <location>
        <begin position="1981"/>
        <end position="1993"/>
    </location>
</feature>
<keyword evidence="5" id="KW-1003">Cell membrane</keyword>
<dbReference type="STRING" id="52247.A0A4T0X7U6"/>
<feature type="region of interest" description="Disordered" evidence="15">
    <location>
        <begin position="1973"/>
        <end position="2000"/>
    </location>
</feature>
<evidence type="ECO:0000256" key="8">
    <source>
        <dbReference type="ARBA" id="ARBA00023180"/>
    </source>
</evidence>
<evidence type="ECO:0000256" key="4">
    <source>
        <dbReference type="ARBA" id="ARBA00012780"/>
    </source>
</evidence>
<keyword evidence="17" id="KW-1185">Reference proteome</keyword>
<dbReference type="GO" id="GO:0042973">
    <property type="term" value="F:glucan endo-1,3-beta-D-glucosidase activity"/>
    <property type="evidence" value="ECO:0007669"/>
    <property type="project" value="UniProtKB-EC"/>
</dbReference>
<dbReference type="GO" id="GO:0005576">
    <property type="term" value="C:extracellular region"/>
    <property type="evidence" value="ECO:0007669"/>
    <property type="project" value="TreeGrafter"/>
</dbReference>
<feature type="compositionally biased region" description="Polar residues" evidence="15">
    <location>
        <begin position="466"/>
        <end position="477"/>
    </location>
</feature>
<feature type="compositionally biased region" description="Basic and acidic residues" evidence="15">
    <location>
        <begin position="1863"/>
        <end position="1882"/>
    </location>
</feature>
<reference evidence="16 17" key="1">
    <citation type="journal article" date="2019" name="Front. Genet.">
        <title>Whole-Genome Sequencing of the Opportunistic Yeast Pathogen Candida inconspicua Uncovers Its Hybrid Origin.</title>
        <authorList>
            <person name="Mixao V."/>
            <person name="Hansen A.P."/>
            <person name="Saus E."/>
            <person name="Boekhout T."/>
            <person name="Lass-Florl C."/>
            <person name="Gabaldon T."/>
        </authorList>
    </citation>
    <scope>NUCLEOTIDE SEQUENCE [LARGE SCALE GENOMIC DNA]</scope>
    <source>
        <strain evidence="16 17">CBS 180</strain>
    </source>
</reference>
<dbReference type="GO" id="GO:0071555">
    <property type="term" value="P:cell wall organization"/>
    <property type="evidence" value="ECO:0007669"/>
    <property type="project" value="UniProtKB-KW"/>
</dbReference>
<evidence type="ECO:0000256" key="9">
    <source>
        <dbReference type="ARBA" id="ARBA00023277"/>
    </source>
</evidence>
<comment type="subcellular location">
    <subcellularLocation>
        <location evidence="2">Cell membrane</location>
        <topology evidence="2">Single-pass type II membrane protein</topology>
    </subcellularLocation>
</comment>
<evidence type="ECO:0000256" key="6">
    <source>
        <dbReference type="ARBA" id="ARBA00022801"/>
    </source>
</evidence>
<dbReference type="SUPFAM" id="SSF51445">
    <property type="entry name" value="(Trans)glycosidases"/>
    <property type="match status" value="1"/>
</dbReference>
<dbReference type="OrthoDB" id="3989763at2759"/>
<feature type="region of interest" description="Disordered" evidence="15">
    <location>
        <begin position="1810"/>
        <end position="1882"/>
    </location>
</feature>
<evidence type="ECO:0000313" key="17">
    <source>
        <dbReference type="Proteomes" id="UP000307173"/>
    </source>
</evidence>
<dbReference type="EC" id="3.2.1.39" evidence="4"/>
<evidence type="ECO:0000256" key="11">
    <source>
        <dbReference type="ARBA" id="ARBA00023326"/>
    </source>
</evidence>
<organism evidence="16 17">
    <name type="scientific">Pichia inconspicua</name>
    <dbReference type="NCBI Taxonomy" id="52247"/>
    <lineage>
        <taxon>Eukaryota</taxon>
        <taxon>Fungi</taxon>
        <taxon>Dikarya</taxon>
        <taxon>Ascomycota</taxon>
        <taxon>Saccharomycotina</taxon>
        <taxon>Pichiomycetes</taxon>
        <taxon>Pichiales</taxon>
        <taxon>Pichiaceae</taxon>
        <taxon>Pichia</taxon>
    </lineage>
</organism>
<dbReference type="GO" id="GO:0009277">
    <property type="term" value="C:fungal-type cell wall"/>
    <property type="evidence" value="ECO:0007669"/>
    <property type="project" value="TreeGrafter"/>
</dbReference>
<dbReference type="Gene3D" id="3.20.20.80">
    <property type="entry name" value="Glycosidases"/>
    <property type="match status" value="1"/>
</dbReference>
<name>A0A4T0X7U6_9ASCO</name>
<protein>
    <recommendedName>
        <fullName evidence="4">glucan endo-1,3-beta-D-glucosidase</fullName>
        <ecNumber evidence="4">3.2.1.39</ecNumber>
    </recommendedName>
    <alternativeName>
        <fullName evidence="14">Endo-1,3-beta-glucanase btgC</fullName>
    </alternativeName>
    <alternativeName>
        <fullName evidence="13">Laminarinase btgC</fullName>
    </alternativeName>
</protein>
<evidence type="ECO:0000313" key="16">
    <source>
        <dbReference type="EMBL" id="TID31052.1"/>
    </source>
</evidence>
<evidence type="ECO:0000256" key="5">
    <source>
        <dbReference type="ARBA" id="ARBA00022475"/>
    </source>
</evidence>
<dbReference type="InterPro" id="IPR017853">
    <property type="entry name" value="GH"/>
</dbReference>
<comment type="similarity">
    <text evidence="3">Belongs to the glycosyl hydrolase 17 family.</text>
</comment>
<proteinExistence type="inferred from homology"/>
<keyword evidence="10" id="KW-0961">Cell wall biogenesis/degradation</keyword>
<dbReference type="GO" id="GO:0009986">
    <property type="term" value="C:cell surface"/>
    <property type="evidence" value="ECO:0007669"/>
    <property type="project" value="TreeGrafter"/>
</dbReference>
<feature type="region of interest" description="Disordered" evidence="15">
    <location>
        <begin position="453"/>
        <end position="489"/>
    </location>
</feature>
<keyword evidence="9" id="KW-0119">Carbohydrate metabolism</keyword>
<keyword evidence="6" id="KW-0378">Hydrolase</keyword>
<evidence type="ECO:0000256" key="14">
    <source>
        <dbReference type="ARBA" id="ARBA00043078"/>
    </source>
</evidence>
<feature type="region of interest" description="Disordered" evidence="15">
    <location>
        <begin position="1751"/>
        <end position="1776"/>
    </location>
</feature>
<feature type="compositionally biased region" description="Polar residues" evidence="15">
    <location>
        <begin position="1810"/>
        <end position="1824"/>
    </location>
</feature>
<evidence type="ECO:0000256" key="10">
    <source>
        <dbReference type="ARBA" id="ARBA00023316"/>
    </source>
</evidence>
<dbReference type="GO" id="GO:0005886">
    <property type="term" value="C:plasma membrane"/>
    <property type="evidence" value="ECO:0007669"/>
    <property type="project" value="UniProtKB-SubCell"/>
</dbReference>